<gene>
    <name evidence="6" type="ORF">ACFFNY_07550</name>
</gene>
<dbReference type="PRINTS" id="PR00039">
    <property type="entry name" value="HTHLYSR"/>
</dbReference>
<evidence type="ECO:0000313" key="6">
    <source>
        <dbReference type="EMBL" id="MFB9751419.1"/>
    </source>
</evidence>
<keyword evidence="4" id="KW-0804">Transcription</keyword>
<dbReference type="InterPro" id="IPR000847">
    <property type="entry name" value="LysR_HTH_N"/>
</dbReference>
<comment type="caution">
    <text evidence="6">The sequence shown here is derived from an EMBL/GenBank/DDBJ whole genome shotgun (WGS) entry which is preliminary data.</text>
</comment>
<name>A0ABV5VSZ1_9BACL</name>
<organism evidence="6 7">
    <name type="scientific">Paenibacillus hodogayensis</name>
    <dbReference type="NCBI Taxonomy" id="279208"/>
    <lineage>
        <taxon>Bacteria</taxon>
        <taxon>Bacillati</taxon>
        <taxon>Bacillota</taxon>
        <taxon>Bacilli</taxon>
        <taxon>Bacillales</taxon>
        <taxon>Paenibacillaceae</taxon>
        <taxon>Paenibacillus</taxon>
    </lineage>
</organism>
<keyword evidence="7" id="KW-1185">Reference proteome</keyword>
<dbReference type="CDD" id="cd05466">
    <property type="entry name" value="PBP2_LTTR_substrate"/>
    <property type="match status" value="1"/>
</dbReference>
<dbReference type="PANTHER" id="PTHR30126">
    <property type="entry name" value="HTH-TYPE TRANSCRIPTIONAL REGULATOR"/>
    <property type="match status" value="1"/>
</dbReference>
<comment type="similarity">
    <text evidence="1">Belongs to the LysR transcriptional regulatory family.</text>
</comment>
<dbReference type="Pfam" id="PF03466">
    <property type="entry name" value="LysR_substrate"/>
    <property type="match status" value="1"/>
</dbReference>
<evidence type="ECO:0000256" key="4">
    <source>
        <dbReference type="ARBA" id="ARBA00023163"/>
    </source>
</evidence>
<keyword evidence="2" id="KW-0805">Transcription regulation</keyword>
<dbReference type="InterPro" id="IPR005119">
    <property type="entry name" value="LysR_subst-bd"/>
</dbReference>
<dbReference type="Gene3D" id="1.10.10.10">
    <property type="entry name" value="Winged helix-like DNA-binding domain superfamily/Winged helix DNA-binding domain"/>
    <property type="match status" value="1"/>
</dbReference>
<evidence type="ECO:0000256" key="3">
    <source>
        <dbReference type="ARBA" id="ARBA00023125"/>
    </source>
</evidence>
<proteinExistence type="inferred from homology"/>
<evidence type="ECO:0000313" key="7">
    <source>
        <dbReference type="Proteomes" id="UP001589619"/>
    </source>
</evidence>
<reference evidence="6 7" key="1">
    <citation type="submission" date="2024-09" db="EMBL/GenBank/DDBJ databases">
        <authorList>
            <person name="Sun Q."/>
            <person name="Mori K."/>
        </authorList>
    </citation>
    <scope>NUCLEOTIDE SEQUENCE [LARGE SCALE GENOMIC DNA]</scope>
    <source>
        <strain evidence="6 7">JCM 12520</strain>
    </source>
</reference>
<dbReference type="EMBL" id="JBHMAG010000007">
    <property type="protein sequence ID" value="MFB9751419.1"/>
    <property type="molecule type" value="Genomic_DNA"/>
</dbReference>
<evidence type="ECO:0000259" key="5">
    <source>
        <dbReference type="PROSITE" id="PS50931"/>
    </source>
</evidence>
<sequence>MSTMDHYKVFYRAVLCGSITKAAEELFITQPSASYAIRQLEEQLGVKLLVRKSKGVETTEEGRVLFRFVEQAFGLLLAGERKIGEMKSFLSGVVRMGASDSLCKYYVLPFLETFRQRHPGIRIRLIHGKSELLLKKLEEGDIDCAIVHLPAGDGFRITASRTIRDCFVGGSAYAAMAQQPVGLERLVKEPFIMLSAESRTRAFLRAFLQTLGLELEPDIELGSIDLSIEFAIKNMGVCLVTRDFVRAELEAGTLYELHTSVPLPERSIGVVSAEQGSLSLAAALFVDELSRQFA</sequence>
<accession>A0ABV5VSZ1</accession>
<evidence type="ECO:0000256" key="2">
    <source>
        <dbReference type="ARBA" id="ARBA00023015"/>
    </source>
</evidence>
<dbReference type="Pfam" id="PF00126">
    <property type="entry name" value="HTH_1"/>
    <property type="match status" value="1"/>
</dbReference>
<dbReference type="RefSeq" id="WP_344911889.1">
    <property type="nucleotide sequence ID" value="NZ_BAAAYO010000010.1"/>
</dbReference>
<protein>
    <submittedName>
        <fullName evidence="6">LysR family transcriptional regulator</fullName>
    </submittedName>
</protein>
<keyword evidence="3" id="KW-0238">DNA-binding</keyword>
<feature type="domain" description="HTH lysR-type" evidence="5">
    <location>
        <begin position="1"/>
        <end position="59"/>
    </location>
</feature>
<dbReference type="InterPro" id="IPR036390">
    <property type="entry name" value="WH_DNA-bd_sf"/>
</dbReference>
<dbReference type="Proteomes" id="UP001589619">
    <property type="component" value="Unassembled WGS sequence"/>
</dbReference>
<dbReference type="PROSITE" id="PS50931">
    <property type="entry name" value="HTH_LYSR"/>
    <property type="match status" value="1"/>
</dbReference>
<dbReference type="PANTHER" id="PTHR30126:SF64">
    <property type="entry name" value="HTH-TYPE TRANSCRIPTIONAL REGULATOR CITR"/>
    <property type="match status" value="1"/>
</dbReference>
<dbReference type="Gene3D" id="3.40.190.290">
    <property type="match status" value="1"/>
</dbReference>
<dbReference type="SUPFAM" id="SSF46785">
    <property type="entry name" value="Winged helix' DNA-binding domain"/>
    <property type="match status" value="1"/>
</dbReference>
<dbReference type="InterPro" id="IPR036388">
    <property type="entry name" value="WH-like_DNA-bd_sf"/>
</dbReference>
<dbReference type="SUPFAM" id="SSF53850">
    <property type="entry name" value="Periplasmic binding protein-like II"/>
    <property type="match status" value="1"/>
</dbReference>
<evidence type="ECO:0000256" key="1">
    <source>
        <dbReference type="ARBA" id="ARBA00009437"/>
    </source>
</evidence>